<dbReference type="Pfam" id="PF07650">
    <property type="entry name" value="KH_2"/>
    <property type="match status" value="1"/>
</dbReference>
<dbReference type="PANTHER" id="PTHR11760:SF19">
    <property type="entry name" value="SMALL RIBOSOMAL SUBUNIT PROTEIN US3C"/>
    <property type="match status" value="1"/>
</dbReference>
<feature type="compositionally biased region" description="Polar residues" evidence="10">
    <location>
        <begin position="218"/>
        <end position="230"/>
    </location>
</feature>
<dbReference type="PROSITE" id="PS00548">
    <property type="entry name" value="RIBOSOMAL_S3"/>
    <property type="match status" value="1"/>
</dbReference>
<protein>
    <recommendedName>
        <fullName evidence="6">Small ribosomal subunit protein uS3c</fullName>
    </recommendedName>
    <alternativeName>
        <fullName evidence="7">30S ribosomal protein S3, chloroplastic</fullName>
    </alternativeName>
</protein>
<dbReference type="SUPFAM" id="SSF54821">
    <property type="entry name" value="Ribosomal protein S3 C-terminal domain"/>
    <property type="match status" value="1"/>
</dbReference>
<evidence type="ECO:0000256" key="3">
    <source>
        <dbReference type="ARBA" id="ARBA00022884"/>
    </source>
</evidence>
<dbReference type="CDD" id="cd02412">
    <property type="entry name" value="KH-II_30S_S3"/>
    <property type="match status" value="1"/>
</dbReference>
<keyword evidence="3 8" id="KW-0694">RNA-binding</keyword>
<evidence type="ECO:0000256" key="10">
    <source>
        <dbReference type="SAM" id="MobiDB-lite"/>
    </source>
</evidence>
<keyword evidence="2" id="KW-0699">rRNA-binding</keyword>
<dbReference type="FunFam" id="3.30.300.20:FF:000001">
    <property type="entry name" value="30S ribosomal protein S3"/>
    <property type="match status" value="1"/>
</dbReference>
<dbReference type="InterPro" id="IPR009019">
    <property type="entry name" value="KH_sf_prok-type"/>
</dbReference>
<evidence type="ECO:0000256" key="1">
    <source>
        <dbReference type="ARBA" id="ARBA00010761"/>
    </source>
</evidence>
<dbReference type="Pfam" id="PF00189">
    <property type="entry name" value="Ribosomal_S3_C"/>
    <property type="match status" value="1"/>
</dbReference>
<dbReference type="PANTHER" id="PTHR11760">
    <property type="entry name" value="30S/40S RIBOSOMAL PROTEIN S3"/>
    <property type="match status" value="1"/>
</dbReference>
<dbReference type="InterPro" id="IPR001351">
    <property type="entry name" value="Ribosomal_uS3_C"/>
</dbReference>
<reference evidence="12" key="1">
    <citation type="submission" date="2023-03" db="EMBL/GenBank/DDBJ databases">
        <authorList>
            <person name="Steffen K."/>
            <person name="Cardenas P."/>
        </authorList>
    </citation>
    <scope>NUCLEOTIDE SEQUENCE</scope>
</reference>
<proteinExistence type="inferred from homology"/>
<evidence type="ECO:0000313" key="13">
    <source>
        <dbReference type="Proteomes" id="UP001174909"/>
    </source>
</evidence>
<feature type="domain" description="KH type-2" evidence="11">
    <location>
        <begin position="38"/>
        <end position="107"/>
    </location>
</feature>
<dbReference type="InterPro" id="IPR036419">
    <property type="entry name" value="Ribosomal_S3_C_sf"/>
</dbReference>
<keyword evidence="5 9" id="KW-0687">Ribonucleoprotein</keyword>
<dbReference type="NCBIfam" id="TIGR01009">
    <property type="entry name" value="rpsC_bact"/>
    <property type="match status" value="1"/>
</dbReference>
<evidence type="ECO:0000256" key="4">
    <source>
        <dbReference type="ARBA" id="ARBA00022980"/>
    </source>
</evidence>
<dbReference type="Proteomes" id="UP001174909">
    <property type="component" value="Unassembled WGS sequence"/>
</dbReference>
<feature type="non-terminal residue" evidence="12">
    <location>
        <position position="274"/>
    </location>
</feature>
<dbReference type="Gene3D" id="3.30.300.20">
    <property type="match status" value="1"/>
</dbReference>
<dbReference type="GO" id="GO:0019843">
    <property type="term" value="F:rRNA binding"/>
    <property type="evidence" value="ECO:0007669"/>
    <property type="project" value="UniProtKB-KW"/>
</dbReference>
<gene>
    <name evidence="12" type="ORF">GBAR_LOCUS3771</name>
</gene>
<dbReference type="AlphaFoldDB" id="A0AA35W952"/>
<keyword evidence="13" id="KW-1185">Reference proteome</keyword>
<dbReference type="GO" id="GO:0022627">
    <property type="term" value="C:cytosolic small ribosomal subunit"/>
    <property type="evidence" value="ECO:0007669"/>
    <property type="project" value="TreeGrafter"/>
</dbReference>
<dbReference type="InterPro" id="IPR057258">
    <property type="entry name" value="Ribosomal_uS3"/>
</dbReference>
<sequence length="274" mass="30798">VGQKTHPRGLRLGIIETWDSQWYNEKEYTQWLHEDLKIQSFIKERLSRAGISRIEIERVGDRCNIHIHTARPGIVIGRRGVEAEKLQADLERSSGERTIRINVTEIKRPELDAQLVAEAVAQQILRRSNFRQAMKKSIIASMKAGAQGVKISIGGRLGGAEMARSESNMEGRVPLHTLRANIDYGFAEADTTYGKIGIKTWIFKGEVIGRPELPGIGSPSSRATQVPTDSSQRRPSRFSEEEGSGARSAGRPRRRRDQDRRRGPRRTNHGNTES</sequence>
<comment type="similarity">
    <text evidence="1 9">Belongs to the universal ribosomal protein uS3 family.</text>
</comment>
<dbReference type="EMBL" id="CASHTH010000542">
    <property type="protein sequence ID" value="CAI8003808.1"/>
    <property type="molecule type" value="Genomic_DNA"/>
</dbReference>
<dbReference type="GO" id="GO:0003735">
    <property type="term" value="F:structural constituent of ribosome"/>
    <property type="evidence" value="ECO:0007669"/>
    <property type="project" value="InterPro"/>
</dbReference>
<dbReference type="Gene3D" id="3.30.1140.32">
    <property type="entry name" value="Ribosomal protein S3, C-terminal domain"/>
    <property type="match status" value="1"/>
</dbReference>
<name>A0AA35W952_GEOBA</name>
<evidence type="ECO:0000259" key="11">
    <source>
        <dbReference type="PROSITE" id="PS50823"/>
    </source>
</evidence>
<evidence type="ECO:0000256" key="8">
    <source>
        <dbReference type="PROSITE-ProRule" id="PRU00118"/>
    </source>
</evidence>
<evidence type="ECO:0000256" key="6">
    <source>
        <dbReference type="ARBA" id="ARBA00035154"/>
    </source>
</evidence>
<evidence type="ECO:0000256" key="7">
    <source>
        <dbReference type="ARBA" id="ARBA00035473"/>
    </source>
</evidence>
<evidence type="ECO:0000256" key="2">
    <source>
        <dbReference type="ARBA" id="ARBA00022730"/>
    </source>
</evidence>
<dbReference type="InterPro" id="IPR005704">
    <property type="entry name" value="Ribosomal_uS3_bac-typ"/>
</dbReference>
<dbReference type="HAMAP" id="MF_01309_B">
    <property type="entry name" value="Ribosomal_uS3_B"/>
    <property type="match status" value="1"/>
</dbReference>
<dbReference type="SUPFAM" id="SSF54814">
    <property type="entry name" value="Prokaryotic type KH domain (KH-domain type II)"/>
    <property type="match status" value="1"/>
</dbReference>
<dbReference type="InterPro" id="IPR004087">
    <property type="entry name" value="KH_dom"/>
</dbReference>
<feature type="region of interest" description="Disordered" evidence="10">
    <location>
        <begin position="212"/>
        <end position="274"/>
    </location>
</feature>
<dbReference type="InterPro" id="IPR004044">
    <property type="entry name" value="KH_dom_type_2"/>
</dbReference>
<evidence type="ECO:0000256" key="9">
    <source>
        <dbReference type="RuleBase" id="RU003624"/>
    </source>
</evidence>
<dbReference type="SMART" id="SM00322">
    <property type="entry name" value="KH"/>
    <property type="match status" value="1"/>
</dbReference>
<accession>A0AA35W952</accession>
<evidence type="ECO:0000256" key="5">
    <source>
        <dbReference type="ARBA" id="ARBA00023274"/>
    </source>
</evidence>
<dbReference type="PROSITE" id="PS50823">
    <property type="entry name" value="KH_TYPE_2"/>
    <property type="match status" value="1"/>
</dbReference>
<dbReference type="InterPro" id="IPR018280">
    <property type="entry name" value="Ribosomal_uS3_CS"/>
</dbReference>
<dbReference type="GO" id="GO:0006412">
    <property type="term" value="P:translation"/>
    <property type="evidence" value="ECO:0007669"/>
    <property type="project" value="InterPro"/>
</dbReference>
<comment type="caution">
    <text evidence="12">The sequence shown here is derived from an EMBL/GenBank/DDBJ whole genome shotgun (WGS) entry which is preliminary data.</text>
</comment>
<keyword evidence="4 9" id="KW-0689">Ribosomal protein</keyword>
<dbReference type="InterPro" id="IPR015946">
    <property type="entry name" value="KH_dom-like_a/b"/>
</dbReference>
<organism evidence="12 13">
    <name type="scientific">Geodia barretti</name>
    <name type="common">Barrett's horny sponge</name>
    <dbReference type="NCBI Taxonomy" id="519541"/>
    <lineage>
        <taxon>Eukaryota</taxon>
        <taxon>Metazoa</taxon>
        <taxon>Porifera</taxon>
        <taxon>Demospongiae</taxon>
        <taxon>Heteroscleromorpha</taxon>
        <taxon>Tetractinellida</taxon>
        <taxon>Astrophorina</taxon>
        <taxon>Geodiidae</taxon>
        <taxon>Geodia</taxon>
    </lineage>
</organism>
<evidence type="ECO:0000313" key="12">
    <source>
        <dbReference type="EMBL" id="CAI8003808.1"/>
    </source>
</evidence>